<dbReference type="GO" id="GO:0005524">
    <property type="term" value="F:ATP binding"/>
    <property type="evidence" value="ECO:0007669"/>
    <property type="project" value="InterPro"/>
</dbReference>
<evidence type="ECO:0000313" key="3">
    <source>
        <dbReference type="Proteomes" id="UP000294933"/>
    </source>
</evidence>
<dbReference type="OrthoDB" id="4062651at2759"/>
<dbReference type="PANTHER" id="PTHR44329">
    <property type="entry name" value="SERINE/THREONINE-PROTEIN KINASE TNNI3K-RELATED"/>
    <property type="match status" value="1"/>
</dbReference>
<accession>A0A4Y7Q8K7</accession>
<reference evidence="2 3" key="1">
    <citation type="submission" date="2018-06" db="EMBL/GenBank/DDBJ databases">
        <title>A transcriptomic atlas of mushroom development highlights an independent origin of complex multicellularity.</title>
        <authorList>
            <consortium name="DOE Joint Genome Institute"/>
            <person name="Krizsan K."/>
            <person name="Almasi E."/>
            <person name="Merenyi Z."/>
            <person name="Sahu N."/>
            <person name="Viragh M."/>
            <person name="Koszo T."/>
            <person name="Mondo S."/>
            <person name="Kiss B."/>
            <person name="Balint B."/>
            <person name="Kues U."/>
            <person name="Barry K."/>
            <person name="Hegedus J.C."/>
            <person name="Henrissat B."/>
            <person name="Johnson J."/>
            <person name="Lipzen A."/>
            <person name="Ohm R."/>
            <person name="Nagy I."/>
            <person name="Pangilinan J."/>
            <person name="Yan J."/>
            <person name="Xiong Y."/>
            <person name="Grigoriev I.V."/>
            <person name="Hibbett D.S."/>
            <person name="Nagy L.G."/>
        </authorList>
    </citation>
    <scope>NUCLEOTIDE SEQUENCE [LARGE SCALE GENOMIC DNA]</scope>
    <source>
        <strain evidence="2 3">SZMC22713</strain>
    </source>
</reference>
<dbReference type="GO" id="GO:0004674">
    <property type="term" value="F:protein serine/threonine kinase activity"/>
    <property type="evidence" value="ECO:0007669"/>
    <property type="project" value="TreeGrafter"/>
</dbReference>
<dbReference type="InterPro" id="IPR011009">
    <property type="entry name" value="Kinase-like_dom_sf"/>
</dbReference>
<dbReference type="VEuPathDB" id="FungiDB:BD410DRAFT_897516"/>
<keyword evidence="2" id="KW-0808">Transferase</keyword>
<dbReference type="EMBL" id="ML170170">
    <property type="protein sequence ID" value="TDL23442.1"/>
    <property type="molecule type" value="Genomic_DNA"/>
</dbReference>
<evidence type="ECO:0000259" key="1">
    <source>
        <dbReference type="PROSITE" id="PS50011"/>
    </source>
</evidence>
<dbReference type="InterPro" id="IPR000719">
    <property type="entry name" value="Prot_kinase_dom"/>
</dbReference>
<dbReference type="AlphaFoldDB" id="A0A4Y7Q8K7"/>
<evidence type="ECO:0000313" key="2">
    <source>
        <dbReference type="EMBL" id="TDL23442.1"/>
    </source>
</evidence>
<organism evidence="2 3">
    <name type="scientific">Rickenella mellea</name>
    <dbReference type="NCBI Taxonomy" id="50990"/>
    <lineage>
        <taxon>Eukaryota</taxon>
        <taxon>Fungi</taxon>
        <taxon>Dikarya</taxon>
        <taxon>Basidiomycota</taxon>
        <taxon>Agaricomycotina</taxon>
        <taxon>Agaricomycetes</taxon>
        <taxon>Hymenochaetales</taxon>
        <taxon>Rickenellaceae</taxon>
        <taxon>Rickenella</taxon>
    </lineage>
</organism>
<gene>
    <name evidence="2" type="ORF">BD410DRAFT_897516</name>
</gene>
<feature type="domain" description="Protein kinase" evidence="1">
    <location>
        <begin position="16"/>
        <end position="285"/>
    </location>
</feature>
<protein>
    <submittedName>
        <fullName evidence="2">Kinase-like protein</fullName>
    </submittedName>
</protein>
<dbReference type="Pfam" id="PF07714">
    <property type="entry name" value="PK_Tyr_Ser-Thr"/>
    <property type="match status" value="1"/>
</dbReference>
<name>A0A4Y7Q8K7_9AGAM</name>
<dbReference type="Gene3D" id="1.10.510.10">
    <property type="entry name" value="Transferase(Phosphotransferase) domain 1"/>
    <property type="match status" value="1"/>
</dbReference>
<dbReference type="InterPro" id="IPR001245">
    <property type="entry name" value="Ser-Thr/Tyr_kinase_cat_dom"/>
</dbReference>
<dbReference type="SUPFAM" id="SSF56112">
    <property type="entry name" value="Protein kinase-like (PK-like)"/>
    <property type="match status" value="1"/>
</dbReference>
<keyword evidence="2" id="KW-0418">Kinase</keyword>
<dbReference type="PROSITE" id="PS50011">
    <property type="entry name" value="PROTEIN_KINASE_DOM"/>
    <property type="match status" value="1"/>
</dbReference>
<dbReference type="STRING" id="50990.A0A4Y7Q8K7"/>
<dbReference type="InterPro" id="IPR051681">
    <property type="entry name" value="Ser/Thr_Kinases-Pseudokinases"/>
</dbReference>
<proteinExistence type="predicted"/>
<keyword evidence="3" id="KW-1185">Reference proteome</keyword>
<dbReference type="Proteomes" id="UP000294933">
    <property type="component" value="Unassembled WGS sequence"/>
</dbReference>
<sequence length="287" mass="32823">MLTTYPNALQSFRLDARKYKFVRHCTTSDLYLVSPELRNAPNPVAVKMFRGCSLTMSPGQKQTFINELGNYAEQWSQAGHDHVVPLLGTDDECADLPALRLPYYENGNIMDFKENNAAYSEQIQRKLMCQVALALNSLHSQGMFHGSLRASKILIDDDGNARLGYPMLCAISRKNRQSTDNNWRWRDTRLIELEAQTDQPIVISDKTDVFGYAMTLIEICSGNVPYASYRDCASIVAQILNGRLEPLTKPPMMDERLWEIVQECRLPEQSRPKMSTVVRWMQEYATR</sequence>